<proteinExistence type="predicted"/>
<organism evidence="1 2">
    <name type="scientific">Panagrolaimus sp. ES5</name>
    <dbReference type="NCBI Taxonomy" id="591445"/>
    <lineage>
        <taxon>Eukaryota</taxon>
        <taxon>Metazoa</taxon>
        <taxon>Ecdysozoa</taxon>
        <taxon>Nematoda</taxon>
        <taxon>Chromadorea</taxon>
        <taxon>Rhabditida</taxon>
        <taxon>Tylenchina</taxon>
        <taxon>Panagrolaimomorpha</taxon>
        <taxon>Panagrolaimoidea</taxon>
        <taxon>Panagrolaimidae</taxon>
        <taxon>Panagrolaimus</taxon>
    </lineage>
</organism>
<dbReference type="WBParaSite" id="ES5_v2.g18189.t1">
    <property type="protein sequence ID" value="ES5_v2.g18189.t1"/>
    <property type="gene ID" value="ES5_v2.g18189"/>
</dbReference>
<evidence type="ECO:0000313" key="2">
    <source>
        <dbReference type="WBParaSite" id="ES5_v2.g18189.t1"/>
    </source>
</evidence>
<evidence type="ECO:0000313" key="1">
    <source>
        <dbReference type="Proteomes" id="UP000887579"/>
    </source>
</evidence>
<sequence length="192" mass="21821">MFQQLQGTATFLEKLIRHLESSDDEAAKQLLAKIKSIHLDLNTSMQDASLMIESSHTAEMSLNTALEKSIRISMAPNSEVIVLTDKIIEAEKKQSEMEKKYSVIVESVASLNEQNEKLQQQLLEATVKAENLQNVVTEKENQLGLLLEEKRVNEERAQNLVPEILQEMTNIKTTLENVSEASKHLAKERRRH</sequence>
<dbReference type="Proteomes" id="UP000887579">
    <property type="component" value="Unplaced"/>
</dbReference>
<name>A0AC34FLC2_9BILA</name>
<protein>
    <submittedName>
        <fullName evidence="2">Uncharacterized protein</fullName>
    </submittedName>
</protein>
<accession>A0AC34FLC2</accession>
<reference evidence="2" key="1">
    <citation type="submission" date="2022-11" db="UniProtKB">
        <authorList>
            <consortium name="WormBaseParasite"/>
        </authorList>
    </citation>
    <scope>IDENTIFICATION</scope>
</reference>